<accession>A0A1C4F523</accession>
<gene>
    <name evidence="2" type="ORF">GA0116948_1122</name>
</gene>
<dbReference type="SMART" id="SM01022">
    <property type="entry name" value="ASCH"/>
    <property type="match status" value="1"/>
</dbReference>
<dbReference type="STRING" id="1335309.GA0116948_1122"/>
<dbReference type="Pfam" id="PF04266">
    <property type="entry name" value="ASCH"/>
    <property type="match status" value="1"/>
</dbReference>
<proteinExistence type="predicted"/>
<evidence type="ECO:0000259" key="1">
    <source>
        <dbReference type="SMART" id="SM01022"/>
    </source>
</evidence>
<reference evidence="2 3" key="1">
    <citation type="submission" date="2016-08" db="EMBL/GenBank/DDBJ databases">
        <authorList>
            <person name="Seilhamer J.J."/>
        </authorList>
    </citation>
    <scope>NUCLEOTIDE SEQUENCE [LARGE SCALE GENOMIC DNA]</scope>
    <source>
        <strain evidence="2 3">A37T2</strain>
    </source>
</reference>
<sequence length="123" mass="14528">MKVLLSIKPEYAFKIFDGEKKFEFRKAIFKKANIKTVVVYASSPVQRVIGEFEIDDIFSLEPRKLWEKTKEFSGISEEFFFAYFAERKVGYAIKIKKTRKYRTPLLLKDSFNNAAPPQSYMYI</sequence>
<feature type="domain" description="ASCH" evidence="1">
    <location>
        <begin position="5"/>
        <end position="99"/>
    </location>
</feature>
<organism evidence="2 3">
    <name type="scientific">Chitinophaga costaii</name>
    <dbReference type="NCBI Taxonomy" id="1335309"/>
    <lineage>
        <taxon>Bacteria</taxon>
        <taxon>Pseudomonadati</taxon>
        <taxon>Bacteroidota</taxon>
        <taxon>Chitinophagia</taxon>
        <taxon>Chitinophagales</taxon>
        <taxon>Chitinophagaceae</taxon>
        <taxon>Chitinophaga</taxon>
    </lineage>
</organism>
<name>A0A1C4F523_9BACT</name>
<dbReference type="InterPro" id="IPR007374">
    <property type="entry name" value="ASCH_domain"/>
</dbReference>
<protein>
    <submittedName>
        <fullName evidence="2">Predicted transcriptional regulator, contains an HTH and PUA-like domains</fullName>
    </submittedName>
</protein>
<dbReference type="SUPFAM" id="SSF88697">
    <property type="entry name" value="PUA domain-like"/>
    <property type="match status" value="1"/>
</dbReference>
<dbReference type="AlphaFoldDB" id="A0A1C4F523"/>
<dbReference type="Proteomes" id="UP000242818">
    <property type="component" value="Unassembled WGS sequence"/>
</dbReference>
<dbReference type="Gene3D" id="2.30.130.30">
    <property type="entry name" value="Hypothetical protein"/>
    <property type="match status" value="1"/>
</dbReference>
<keyword evidence="3" id="KW-1185">Reference proteome</keyword>
<dbReference type="RefSeq" id="WP_089713803.1">
    <property type="nucleotide sequence ID" value="NZ_FMAR01000012.1"/>
</dbReference>
<evidence type="ECO:0000313" key="2">
    <source>
        <dbReference type="EMBL" id="SCC51077.1"/>
    </source>
</evidence>
<dbReference type="InterPro" id="IPR015947">
    <property type="entry name" value="PUA-like_sf"/>
</dbReference>
<evidence type="ECO:0000313" key="3">
    <source>
        <dbReference type="Proteomes" id="UP000242818"/>
    </source>
</evidence>
<dbReference type="EMBL" id="FMAR01000012">
    <property type="protein sequence ID" value="SCC51077.1"/>
    <property type="molecule type" value="Genomic_DNA"/>
</dbReference>
<dbReference type="OrthoDB" id="9800495at2"/>